<keyword evidence="3" id="KW-1185">Reference proteome</keyword>
<gene>
    <name evidence="2" type="ORF">LKD32_01965</name>
</gene>
<reference evidence="2" key="1">
    <citation type="submission" date="2021-10" db="EMBL/GenBank/DDBJ databases">
        <title>Anaerobic single-cell dispensing facilitates the cultivation of human gut bacteria.</title>
        <authorList>
            <person name="Afrizal A."/>
        </authorList>
    </citation>
    <scope>NUCLEOTIDE SEQUENCE</scope>
    <source>
        <strain evidence="2">CLA-AA-H274</strain>
    </source>
</reference>
<dbReference type="Gene3D" id="3.60.21.10">
    <property type="match status" value="1"/>
</dbReference>
<dbReference type="Pfam" id="PF00149">
    <property type="entry name" value="Metallophos"/>
    <property type="match status" value="1"/>
</dbReference>
<dbReference type="Proteomes" id="UP001198962">
    <property type="component" value="Unassembled WGS sequence"/>
</dbReference>
<protein>
    <submittedName>
        <fullName evidence="2">Metallophosphoesterase</fullName>
    </submittedName>
</protein>
<evidence type="ECO:0000259" key="1">
    <source>
        <dbReference type="Pfam" id="PF00149"/>
    </source>
</evidence>
<accession>A0AAE3AN20</accession>
<dbReference type="InterPro" id="IPR051158">
    <property type="entry name" value="Metallophosphoesterase_sf"/>
</dbReference>
<evidence type="ECO:0000313" key="3">
    <source>
        <dbReference type="Proteomes" id="UP001198962"/>
    </source>
</evidence>
<dbReference type="EMBL" id="JAJEPU010000003">
    <property type="protein sequence ID" value="MCC2163661.1"/>
    <property type="molecule type" value="Genomic_DNA"/>
</dbReference>
<dbReference type="PANTHER" id="PTHR31302:SF0">
    <property type="entry name" value="TRANSMEMBRANE PROTEIN WITH METALLOPHOSPHOESTERASE DOMAIN"/>
    <property type="match status" value="1"/>
</dbReference>
<dbReference type="InterPro" id="IPR029052">
    <property type="entry name" value="Metallo-depent_PP-like"/>
</dbReference>
<feature type="domain" description="Calcineurin-like phosphoesterase" evidence="1">
    <location>
        <begin position="52"/>
        <end position="229"/>
    </location>
</feature>
<dbReference type="PANTHER" id="PTHR31302">
    <property type="entry name" value="TRANSMEMBRANE PROTEIN WITH METALLOPHOSPHOESTERASE DOMAIN-RELATED"/>
    <property type="match status" value="1"/>
</dbReference>
<dbReference type="RefSeq" id="WP_308450475.1">
    <property type="nucleotide sequence ID" value="NZ_JAJEPU010000003.1"/>
</dbReference>
<dbReference type="InterPro" id="IPR004843">
    <property type="entry name" value="Calcineurin-like_PHP"/>
</dbReference>
<comment type="caution">
    <text evidence="2">The sequence shown here is derived from an EMBL/GenBank/DDBJ whole genome shotgun (WGS) entry which is preliminary data.</text>
</comment>
<name>A0AAE3AN20_9FIRM</name>
<proteinExistence type="predicted"/>
<dbReference type="AlphaFoldDB" id="A0AAE3AN20"/>
<sequence length="295" mass="33775">MTFGVRQVLPWAVAGVAGATAVLARSRYERNHFVTEEVTIVSRKLAREWTAVFLSDLHDKQFGEGNQQLVEEIRQIEPDLILIGGDTMVAKEKLADLTVTRELMEQLSQIKNCRIFYGNGNHEQRLCREWETYGTMYREFLHILREYGICYLSDRTLHVGEDLAISGLNIDQPYYRDFSPAKMSERYVKYHLGEADPRRFEILLAHSPLFFDAYAQWGADLALCGHFHGGTIRLPYLGGVMTPQFQFFRKCCAGTFEENGHTMIVSRGLGTHSINLRLGNRPQLIVLKLKQQIGE</sequence>
<organism evidence="2 3">
    <name type="scientific">Brotaphodocola catenula</name>
    <dbReference type="NCBI Taxonomy" id="2885361"/>
    <lineage>
        <taxon>Bacteria</taxon>
        <taxon>Bacillati</taxon>
        <taxon>Bacillota</taxon>
        <taxon>Clostridia</taxon>
        <taxon>Lachnospirales</taxon>
        <taxon>Lachnospiraceae</taxon>
        <taxon>Brotaphodocola</taxon>
    </lineage>
</organism>
<dbReference type="GO" id="GO:0016787">
    <property type="term" value="F:hydrolase activity"/>
    <property type="evidence" value="ECO:0007669"/>
    <property type="project" value="InterPro"/>
</dbReference>
<dbReference type="SUPFAM" id="SSF56300">
    <property type="entry name" value="Metallo-dependent phosphatases"/>
    <property type="match status" value="1"/>
</dbReference>
<evidence type="ECO:0000313" key="2">
    <source>
        <dbReference type="EMBL" id="MCC2163661.1"/>
    </source>
</evidence>